<accession>A0A5B7EKZ5</accession>
<keyword evidence="3" id="KW-1185">Reference proteome</keyword>
<evidence type="ECO:0000313" key="3">
    <source>
        <dbReference type="Proteomes" id="UP000324222"/>
    </source>
</evidence>
<dbReference type="AlphaFoldDB" id="A0A5B7EKZ5"/>
<dbReference type="EMBL" id="VSRR010002888">
    <property type="protein sequence ID" value="MPC33713.1"/>
    <property type="molecule type" value="Genomic_DNA"/>
</dbReference>
<organism evidence="2 3">
    <name type="scientific">Portunus trituberculatus</name>
    <name type="common">Swimming crab</name>
    <name type="synonym">Neptunus trituberculatus</name>
    <dbReference type="NCBI Taxonomy" id="210409"/>
    <lineage>
        <taxon>Eukaryota</taxon>
        <taxon>Metazoa</taxon>
        <taxon>Ecdysozoa</taxon>
        <taxon>Arthropoda</taxon>
        <taxon>Crustacea</taxon>
        <taxon>Multicrustacea</taxon>
        <taxon>Malacostraca</taxon>
        <taxon>Eumalacostraca</taxon>
        <taxon>Eucarida</taxon>
        <taxon>Decapoda</taxon>
        <taxon>Pleocyemata</taxon>
        <taxon>Brachyura</taxon>
        <taxon>Eubrachyura</taxon>
        <taxon>Portunoidea</taxon>
        <taxon>Portunidae</taxon>
        <taxon>Portuninae</taxon>
        <taxon>Portunus</taxon>
    </lineage>
</organism>
<proteinExistence type="predicted"/>
<feature type="region of interest" description="Disordered" evidence="1">
    <location>
        <begin position="42"/>
        <end position="73"/>
    </location>
</feature>
<reference evidence="2 3" key="1">
    <citation type="submission" date="2019-05" db="EMBL/GenBank/DDBJ databases">
        <title>Another draft genome of Portunus trituberculatus and its Hox gene families provides insights of decapod evolution.</title>
        <authorList>
            <person name="Jeong J.-H."/>
            <person name="Song I."/>
            <person name="Kim S."/>
            <person name="Choi T."/>
            <person name="Kim D."/>
            <person name="Ryu S."/>
            <person name="Kim W."/>
        </authorList>
    </citation>
    <scope>NUCLEOTIDE SEQUENCE [LARGE SCALE GENOMIC DNA]</scope>
    <source>
        <tissue evidence="2">Muscle</tissue>
    </source>
</reference>
<evidence type="ECO:0000313" key="2">
    <source>
        <dbReference type="EMBL" id="MPC33713.1"/>
    </source>
</evidence>
<gene>
    <name evidence="2" type="ORF">E2C01_027072</name>
</gene>
<comment type="caution">
    <text evidence="2">The sequence shown here is derived from an EMBL/GenBank/DDBJ whole genome shotgun (WGS) entry which is preliminary data.</text>
</comment>
<name>A0A5B7EKZ5_PORTR</name>
<sequence length="73" mass="8039">MELNRLQGGRYGPVIVMYELDDDAGLRVVMARMVEIEVGLVKGQHGSNGKAHPVERDQPDQGNTAGRQDWCSS</sequence>
<evidence type="ECO:0000256" key="1">
    <source>
        <dbReference type="SAM" id="MobiDB-lite"/>
    </source>
</evidence>
<feature type="compositionally biased region" description="Polar residues" evidence="1">
    <location>
        <begin position="60"/>
        <end position="73"/>
    </location>
</feature>
<dbReference type="Proteomes" id="UP000324222">
    <property type="component" value="Unassembled WGS sequence"/>
</dbReference>
<protein>
    <submittedName>
        <fullName evidence="2">Uncharacterized protein</fullName>
    </submittedName>
</protein>